<accession>F2BC44</accession>
<keyword evidence="6" id="KW-1185">Reference proteome</keyword>
<protein>
    <submittedName>
        <fullName evidence="5">Transcriptional regulator PecS</fullName>
    </submittedName>
</protein>
<evidence type="ECO:0000313" key="6">
    <source>
        <dbReference type="Proteomes" id="UP000004105"/>
    </source>
</evidence>
<dbReference type="AlphaFoldDB" id="F2BC44"/>
<evidence type="ECO:0000256" key="2">
    <source>
        <dbReference type="ARBA" id="ARBA00023125"/>
    </source>
</evidence>
<evidence type="ECO:0000256" key="1">
    <source>
        <dbReference type="ARBA" id="ARBA00023015"/>
    </source>
</evidence>
<dbReference type="GO" id="GO:0003700">
    <property type="term" value="F:DNA-binding transcription factor activity"/>
    <property type="evidence" value="ECO:0007669"/>
    <property type="project" value="InterPro"/>
</dbReference>
<sequence length="172" mass="18830">MDTPHTDTIDTIVAQWQAELPDLESENMALIGRLKRCAALVSRELDSVFAAHGLGGGGFDVLTTLRRSGAPYTLTPTELYCALMVSSGTMTTRLKNLETQGFIERLPNPQDARSMLVRLTENGKTLIETAVVPHVENEKRLLAKLDPDTRQQLENGLKAWLGALEESNAKAA</sequence>
<dbReference type="PROSITE" id="PS50995">
    <property type="entry name" value="HTH_MARR_2"/>
    <property type="match status" value="1"/>
</dbReference>
<organism evidence="5 6">
    <name type="scientific">Neisseria bacilliformis ATCC BAA-1200</name>
    <dbReference type="NCBI Taxonomy" id="888742"/>
    <lineage>
        <taxon>Bacteria</taxon>
        <taxon>Pseudomonadati</taxon>
        <taxon>Pseudomonadota</taxon>
        <taxon>Betaproteobacteria</taxon>
        <taxon>Neisseriales</taxon>
        <taxon>Neisseriaceae</taxon>
        <taxon>Neisseria</taxon>
    </lineage>
</organism>
<dbReference type="InterPro" id="IPR036388">
    <property type="entry name" value="WH-like_DNA-bd_sf"/>
</dbReference>
<dbReference type="InterPro" id="IPR036390">
    <property type="entry name" value="WH_DNA-bd_sf"/>
</dbReference>
<dbReference type="InterPro" id="IPR000835">
    <property type="entry name" value="HTH_MarR-typ"/>
</dbReference>
<feature type="domain" description="HTH marR-type" evidence="4">
    <location>
        <begin position="27"/>
        <end position="162"/>
    </location>
</feature>
<dbReference type="PANTHER" id="PTHR42756">
    <property type="entry name" value="TRANSCRIPTIONAL REGULATOR, MARR"/>
    <property type="match status" value="1"/>
</dbReference>
<gene>
    <name evidence="5" type="primary">pecS</name>
    <name evidence="5" type="ORF">HMPREF9123_1299</name>
</gene>
<dbReference type="Pfam" id="PF01047">
    <property type="entry name" value="MarR"/>
    <property type="match status" value="1"/>
</dbReference>
<keyword evidence="3" id="KW-0804">Transcription</keyword>
<dbReference type="SUPFAM" id="SSF46785">
    <property type="entry name" value="Winged helix' DNA-binding domain"/>
    <property type="match status" value="1"/>
</dbReference>
<dbReference type="PANTHER" id="PTHR42756:SF1">
    <property type="entry name" value="TRANSCRIPTIONAL REPRESSOR OF EMRAB OPERON"/>
    <property type="match status" value="1"/>
</dbReference>
<dbReference type="RefSeq" id="WP_007342308.1">
    <property type="nucleotide sequence ID" value="NZ_GL878494.1"/>
</dbReference>
<proteinExistence type="predicted"/>
<dbReference type="PRINTS" id="PR00598">
    <property type="entry name" value="HTHMARR"/>
</dbReference>
<dbReference type="Gene3D" id="1.10.10.10">
    <property type="entry name" value="Winged helix-like DNA-binding domain superfamily/Winged helix DNA-binding domain"/>
    <property type="match status" value="1"/>
</dbReference>
<comment type="caution">
    <text evidence="5">The sequence shown here is derived from an EMBL/GenBank/DDBJ whole genome shotgun (WGS) entry which is preliminary data.</text>
</comment>
<evidence type="ECO:0000313" key="5">
    <source>
        <dbReference type="EMBL" id="EGF10990.1"/>
    </source>
</evidence>
<dbReference type="HOGENOM" id="CLU_083287_27_5_4"/>
<keyword evidence="2" id="KW-0238">DNA-binding</keyword>
<evidence type="ECO:0000259" key="4">
    <source>
        <dbReference type="PROSITE" id="PS50995"/>
    </source>
</evidence>
<evidence type="ECO:0000256" key="3">
    <source>
        <dbReference type="ARBA" id="ARBA00023163"/>
    </source>
</evidence>
<dbReference type="Proteomes" id="UP000004105">
    <property type="component" value="Unassembled WGS sequence"/>
</dbReference>
<dbReference type="GO" id="GO:0003677">
    <property type="term" value="F:DNA binding"/>
    <property type="evidence" value="ECO:0007669"/>
    <property type="project" value="UniProtKB-KW"/>
</dbReference>
<dbReference type="OrthoDB" id="32523at2"/>
<dbReference type="EMBL" id="AFAY01000027">
    <property type="protein sequence ID" value="EGF10990.1"/>
    <property type="molecule type" value="Genomic_DNA"/>
</dbReference>
<reference evidence="5 6" key="1">
    <citation type="submission" date="2011-02" db="EMBL/GenBank/DDBJ databases">
        <authorList>
            <person name="Muzny D."/>
            <person name="Qin X."/>
            <person name="Deng J."/>
            <person name="Jiang H."/>
            <person name="Liu Y."/>
            <person name="Qu J."/>
            <person name="Song X.-Z."/>
            <person name="Zhang L."/>
            <person name="Thornton R."/>
            <person name="Coyle M."/>
            <person name="Francisco L."/>
            <person name="Jackson L."/>
            <person name="Javaid M."/>
            <person name="Korchina V."/>
            <person name="Kovar C."/>
            <person name="Mata R."/>
            <person name="Mathew T."/>
            <person name="Ngo R."/>
            <person name="Nguyen L."/>
            <person name="Nguyen N."/>
            <person name="Okwuonu G."/>
            <person name="Ongeri F."/>
            <person name="Pham C."/>
            <person name="Simmons D."/>
            <person name="Wilczek-Boney K."/>
            <person name="Hale W."/>
            <person name="Jakkamsetti A."/>
            <person name="Pham P."/>
            <person name="Ruth R."/>
            <person name="San Lucas F."/>
            <person name="Warren J."/>
            <person name="Zhang J."/>
            <person name="Zhao Z."/>
            <person name="Zhou C."/>
            <person name="Zhu D."/>
            <person name="Lee S."/>
            <person name="Bess C."/>
            <person name="Blankenburg K."/>
            <person name="Forbes L."/>
            <person name="Fu Q."/>
            <person name="Gubbala S."/>
            <person name="Hirani K."/>
            <person name="Jayaseelan J.C."/>
            <person name="Lara F."/>
            <person name="Munidasa M."/>
            <person name="Palculict T."/>
            <person name="Patil S."/>
            <person name="Pu L.-L."/>
            <person name="Saada N."/>
            <person name="Tang L."/>
            <person name="Weissenberger G."/>
            <person name="Zhu Y."/>
            <person name="Hemphill L."/>
            <person name="Shang Y."/>
            <person name="Youmans B."/>
            <person name="Ayvaz T."/>
            <person name="Ross M."/>
            <person name="Santibanez J."/>
            <person name="Aqrawi P."/>
            <person name="Gross S."/>
            <person name="Joshi V."/>
            <person name="Fowler G."/>
            <person name="Nazareth L."/>
            <person name="Reid J."/>
            <person name="Worley K."/>
            <person name="Petrosino J."/>
            <person name="Highlander S."/>
            <person name="Gibbs R."/>
        </authorList>
    </citation>
    <scope>NUCLEOTIDE SEQUENCE [LARGE SCALE GENOMIC DNA]</scope>
    <source>
        <strain evidence="5 6">ATCC BAA-1200</strain>
    </source>
</reference>
<dbReference type="SMART" id="SM00347">
    <property type="entry name" value="HTH_MARR"/>
    <property type="match status" value="1"/>
</dbReference>
<name>F2BC44_9NEIS</name>
<keyword evidence="1" id="KW-0805">Transcription regulation</keyword>